<gene>
    <name evidence="1" type="ORF">MU9_2918</name>
</gene>
<dbReference type="AlphaFoldDB" id="M1SIR1"/>
<evidence type="ECO:0000313" key="2">
    <source>
        <dbReference type="Proteomes" id="UP000011834"/>
    </source>
</evidence>
<dbReference type="EMBL" id="CP004345">
    <property type="protein sequence ID" value="AGG31963.1"/>
    <property type="molecule type" value="Genomic_DNA"/>
</dbReference>
<proteinExistence type="predicted"/>
<accession>M1SIR1</accession>
<dbReference type="eggNOG" id="ENOG502ZQR2">
    <property type="taxonomic scope" value="Bacteria"/>
</dbReference>
<protein>
    <submittedName>
        <fullName evidence="1">Uncharacterized protein</fullName>
    </submittedName>
</protein>
<sequence>MNIIHIARYRMYRLRLNDGRYIFMTWHPYCGPMFFRDKYESRWIEDWYEDKQICDAVEWFVNRGKKA</sequence>
<dbReference type="KEGG" id="mmk:MU9_2918"/>
<dbReference type="Proteomes" id="UP000011834">
    <property type="component" value="Chromosome"/>
</dbReference>
<dbReference type="HOGENOM" id="CLU_201748_0_0_6"/>
<organism evidence="1 2">
    <name type="scientific">Morganella morganii subsp. morganii KT</name>
    <dbReference type="NCBI Taxonomy" id="1124991"/>
    <lineage>
        <taxon>Bacteria</taxon>
        <taxon>Pseudomonadati</taxon>
        <taxon>Pseudomonadota</taxon>
        <taxon>Gammaproteobacteria</taxon>
        <taxon>Enterobacterales</taxon>
        <taxon>Morganellaceae</taxon>
        <taxon>Morganella</taxon>
    </lineage>
</organism>
<name>M1SIR1_MORMO</name>
<reference evidence="1 2" key="1">
    <citation type="journal article" date="2012" name="BMC Genomics">
        <title>Whole-genome sequencing and identification of Morganella morganii KT pathogenicity-related genes.</title>
        <authorList>
            <person name="Chen Y.T."/>
            <person name="Peng H.L."/>
            <person name="Shia W.C."/>
            <person name="Hsu F.R."/>
            <person name="Ken C.F."/>
            <person name="Tsao Y.M."/>
            <person name="Chen C.H."/>
            <person name="Liu C.E."/>
            <person name="Hsieh M.F."/>
            <person name="Chen H.C."/>
            <person name="Tang C.Y."/>
            <person name="Ku T.H."/>
        </authorList>
    </citation>
    <scope>NUCLEOTIDE SEQUENCE [LARGE SCALE GENOMIC DNA]</scope>
    <source>
        <strain evidence="1 2">KT</strain>
    </source>
</reference>
<keyword evidence="2" id="KW-1185">Reference proteome</keyword>
<evidence type="ECO:0000313" key="1">
    <source>
        <dbReference type="EMBL" id="AGG31963.1"/>
    </source>
</evidence>